<gene>
    <name evidence="1" type="ORF">UFOVP409_35</name>
</gene>
<accession>A0A6J5M4T1</accession>
<name>A0A6J5M4T1_9CAUD</name>
<dbReference type="EMBL" id="LR796382">
    <property type="protein sequence ID" value="CAB4140407.1"/>
    <property type="molecule type" value="Genomic_DNA"/>
</dbReference>
<proteinExistence type="predicted"/>
<sequence>MKWIALFLIASVATAATLDDNGNLLLSKEEVNNTRALYNELNRIIQYQQYRIEQLEKVVEDVEKRKCL</sequence>
<evidence type="ECO:0000313" key="1">
    <source>
        <dbReference type="EMBL" id="CAB4140407.1"/>
    </source>
</evidence>
<reference evidence="1" key="1">
    <citation type="submission" date="2020-04" db="EMBL/GenBank/DDBJ databases">
        <authorList>
            <person name="Chiriac C."/>
            <person name="Salcher M."/>
            <person name="Ghai R."/>
            <person name="Kavagutti S V."/>
        </authorList>
    </citation>
    <scope>NUCLEOTIDE SEQUENCE</scope>
</reference>
<organism evidence="1">
    <name type="scientific">uncultured Caudovirales phage</name>
    <dbReference type="NCBI Taxonomy" id="2100421"/>
    <lineage>
        <taxon>Viruses</taxon>
        <taxon>Duplodnaviria</taxon>
        <taxon>Heunggongvirae</taxon>
        <taxon>Uroviricota</taxon>
        <taxon>Caudoviricetes</taxon>
        <taxon>Peduoviridae</taxon>
        <taxon>Maltschvirus</taxon>
        <taxon>Maltschvirus maltsch</taxon>
    </lineage>
</organism>
<protein>
    <submittedName>
        <fullName evidence="1">Uncharacterized protein</fullName>
    </submittedName>
</protein>